<feature type="transmembrane region" description="Helical" evidence="8">
    <location>
        <begin position="127"/>
        <end position="147"/>
    </location>
</feature>
<feature type="domain" description="G-protein coupled receptors family 1 profile" evidence="9">
    <location>
        <begin position="25"/>
        <end position="286"/>
    </location>
</feature>
<evidence type="ECO:0000256" key="1">
    <source>
        <dbReference type="ARBA" id="ARBA00004141"/>
    </source>
</evidence>
<sequence length="331" mass="38248">MSSSTLAIVQTKLNLYGYSVFMVLGTIGNAFIALLFNKQHQNACAIYLKYSAILNAIYLIYFEVIELIPVDYTDGTVKAIILCKIITYIPNFLGQITKTLVIMACIDRYLITSDRVSFRAFSTPKRAKFILIFTSIFWLIFASHVLIMQTIINGQCVRPGIYLPIYTFYAILFIATGPTIILSIFGYLAYRNMRKMQVRIQPIVNHTMDQTHFIRRKDRDLLIIVIAEVFVYLILTMLLPIILIEMTISQYAIQNKSIQYLQTEIFINNFAIFLLYVICAIPFYIYLISSKAFRRDFKQLIINAYQKLTKQGNDQIIPKPNHALTQRDTQV</sequence>
<evidence type="ECO:0000313" key="10">
    <source>
        <dbReference type="EMBL" id="CAF0824599.1"/>
    </source>
</evidence>
<evidence type="ECO:0000256" key="2">
    <source>
        <dbReference type="ARBA" id="ARBA00022692"/>
    </source>
</evidence>
<keyword evidence="2 8" id="KW-0812">Transmembrane</keyword>
<feature type="transmembrane region" description="Helical" evidence="8">
    <location>
        <begin position="221"/>
        <end position="245"/>
    </location>
</feature>
<dbReference type="EMBL" id="CAJNOE010000055">
    <property type="protein sequence ID" value="CAF0824599.1"/>
    <property type="molecule type" value="Genomic_DNA"/>
</dbReference>
<evidence type="ECO:0000256" key="3">
    <source>
        <dbReference type="ARBA" id="ARBA00022989"/>
    </source>
</evidence>
<evidence type="ECO:0000313" key="11">
    <source>
        <dbReference type="EMBL" id="CAF3727705.1"/>
    </source>
</evidence>
<comment type="caution">
    <text evidence="10">The sequence shown here is derived from an EMBL/GenBank/DDBJ whole genome shotgun (WGS) entry which is preliminary data.</text>
</comment>
<feature type="transmembrane region" description="Helical" evidence="8">
    <location>
        <begin position="15"/>
        <end position="35"/>
    </location>
</feature>
<organism evidence="10 12">
    <name type="scientific">Adineta steineri</name>
    <dbReference type="NCBI Taxonomy" id="433720"/>
    <lineage>
        <taxon>Eukaryota</taxon>
        <taxon>Metazoa</taxon>
        <taxon>Spiralia</taxon>
        <taxon>Gnathifera</taxon>
        <taxon>Rotifera</taxon>
        <taxon>Eurotatoria</taxon>
        <taxon>Bdelloidea</taxon>
        <taxon>Adinetida</taxon>
        <taxon>Adinetidae</taxon>
        <taxon>Adineta</taxon>
    </lineage>
</organism>
<dbReference type="EMBL" id="CAJOBB010000671">
    <property type="protein sequence ID" value="CAF3727705.1"/>
    <property type="molecule type" value="Genomic_DNA"/>
</dbReference>
<dbReference type="GO" id="GO:0004930">
    <property type="term" value="F:G protein-coupled receptor activity"/>
    <property type="evidence" value="ECO:0007669"/>
    <property type="project" value="UniProtKB-KW"/>
</dbReference>
<dbReference type="AlphaFoldDB" id="A0A813UM54"/>
<dbReference type="SUPFAM" id="SSF81321">
    <property type="entry name" value="Family A G protein-coupled receptor-like"/>
    <property type="match status" value="1"/>
</dbReference>
<evidence type="ECO:0000256" key="6">
    <source>
        <dbReference type="ARBA" id="ARBA00023170"/>
    </source>
</evidence>
<evidence type="ECO:0000256" key="4">
    <source>
        <dbReference type="ARBA" id="ARBA00023040"/>
    </source>
</evidence>
<feature type="transmembrane region" description="Helical" evidence="8">
    <location>
        <begin position="265"/>
        <end position="288"/>
    </location>
</feature>
<evidence type="ECO:0000256" key="5">
    <source>
        <dbReference type="ARBA" id="ARBA00023136"/>
    </source>
</evidence>
<feature type="transmembrane region" description="Helical" evidence="8">
    <location>
        <begin position="85"/>
        <end position="106"/>
    </location>
</feature>
<evidence type="ECO:0000259" key="9">
    <source>
        <dbReference type="PROSITE" id="PS50262"/>
    </source>
</evidence>
<feature type="transmembrane region" description="Helical" evidence="8">
    <location>
        <begin position="167"/>
        <end position="190"/>
    </location>
</feature>
<evidence type="ECO:0000313" key="12">
    <source>
        <dbReference type="Proteomes" id="UP000663860"/>
    </source>
</evidence>
<dbReference type="GO" id="GO:0005886">
    <property type="term" value="C:plasma membrane"/>
    <property type="evidence" value="ECO:0007669"/>
    <property type="project" value="TreeGrafter"/>
</dbReference>
<comment type="subcellular location">
    <subcellularLocation>
        <location evidence="1">Membrane</location>
        <topology evidence="1">Multi-pass membrane protein</topology>
    </subcellularLocation>
</comment>
<keyword evidence="4" id="KW-0297">G-protein coupled receptor</keyword>
<dbReference type="Proteomes" id="UP000663868">
    <property type="component" value="Unassembled WGS sequence"/>
</dbReference>
<gene>
    <name evidence="10" type="ORF">IZO911_LOCUS8189</name>
    <name evidence="11" type="ORF">KXQ929_LOCUS12838</name>
</gene>
<feature type="transmembrane region" description="Helical" evidence="8">
    <location>
        <begin position="47"/>
        <end position="65"/>
    </location>
</feature>
<keyword evidence="3 8" id="KW-1133">Transmembrane helix</keyword>
<dbReference type="Proteomes" id="UP000663860">
    <property type="component" value="Unassembled WGS sequence"/>
</dbReference>
<proteinExistence type="predicted"/>
<dbReference type="PROSITE" id="PS50262">
    <property type="entry name" value="G_PROTEIN_RECEP_F1_2"/>
    <property type="match status" value="1"/>
</dbReference>
<dbReference type="InterPro" id="IPR017452">
    <property type="entry name" value="GPCR_Rhodpsn_7TM"/>
</dbReference>
<accession>A0A813UM54</accession>
<evidence type="ECO:0000256" key="7">
    <source>
        <dbReference type="ARBA" id="ARBA00023224"/>
    </source>
</evidence>
<protein>
    <recommendedName>
        <fullName evidence="9">G-protein coupled receptors family 1 profile domain-containing protein</fullName>
    </recommendedName>
</protein>
<dbReference type="PANTHER" id="PTHR24243">
    <property type="entry name" value="G-PROTEIN COUPLED RECEPTOR"/>
    <property type="match status" value="1"/>
</dbReference>
<reference evidence="10" key="1">
    <citation type="submission" date="2021-02" db="EMBL/GenBank/DDBJ databases">
        <authorList>
            <person name="Nowell W R."/>
        </authorList>
    </citation>
    <scope>NUCLEOTIDE SEQUENCE</scope>
</reference>
<evidence type="ECO:0000256" key="8">
    <source>
        <dbReference type="SAM" id="Phobius"/>
    </source>
</evidence>
<keyword evidence="7" id="KW-0807">Transducer</keyword>
<dbReference type="Gene3D" id="1.20.1070.10">
    <property type="entry name" value="Rhodopsin 7-helix transmembrane proteins"/>
    <property type="match status" value="1"/>
</dbReference>
<name>A0A813UM54_9BILA</name>
<dbReference type="PANTHER" id="PTHR24243:SF233">
    <property type="entry name" value="THYROTROPIN-RELEASING HORMONE RECEPTOR"/>
    <property type="match status" value="1"/>
</dbReference>
<keyword evidence="6" id="KW-0675">Receptor</keyword>
<keyword evidence="5 8" id="KW-0472">Membrane</keyword>